<accession>A0ABQ5P9N3</accession>
<name>A0ABQ5P9N3_9ACTN</name>
<evidence type="ECO:0000313" key="2">
    <source>
        <dbReference type="Proteomes" id="UP001291653"/>
    </source>
</evidence>
<comment type="caution">
    <text evidence="1">The sequence shown here is derived from an EMBL/GenBank/DDBJ whole genome shotgun (WGS) entry which is preliminary data.</text>
</comment>
<keyword evidence="2" id="KW-1185">Reference proteome</keyword>
<reference evidence="1 2" key="1">
    <citation type="submission" date="2022-10" db="EMBL/GenBank/DDBJ databases">
        <title>Draft genome sequence of Streptomyces sp. YSPA8.</title>
        <authorList>
            <person name="Moriuchi R."/>
            <person name="Dohra H."/>
            <person name="Yamamura H."/>
            <person name="Kodani S."/>
        </authorList>
    </citation>
    <scope>NUCLEOTIDE SEQUENCE [LARGE SCALE GENOMIC DNA]</scope>
    <source>
        <strain evidence="1 2">YSPA8</strain>
    </source>
</reference>
<organism evidence="1 2">
    <name type="scientific">Streptomyces yaizuensis</name>
    <dbReference type="NCBI Taxonomy" id="2989713"/>
    <lineage>
        <taxon>Bacteria</taxon>
        <taxon>Bacillati</taxon>
        <taxon>Actinomycetota</taxon>
        <taxon>Actinomycetes</taxon>
        <taxon>Kitasatosporales</taxon>
        <taxon>Streptomycetaceae</taxon>
        <taxon>Streptomyces</taxon>
    </lineage>
</organism>
<dbReference type="EMBL" id="BSBI01000019">
    <property type="protein sequence ID" value="GLF99257.1"/>
    <property type="molecule type" value="Genomic_DNA"/>
</dbReference>
<proteinExistence type="predicted"/>
<gene>
    <name evidence="1" type="ORF">SYYSPA8_33190</name>
</gene>
<sequence>MTLLAVSTTLVQVGASTSTPEAAMALRFIGIDPDTGQQGSPTVWVDEEKQELLLQGWKPDAKLDAECAAFEFPGHAPGIPPHEAVIRIPARMVPVLGKACDVAEGTEL</sequence>
<dbReference type="Proteomes" id="UP001291653">
    <property type="component" value="Unassembled WGS sequence"/>
</dbReference>
<evidence type="ECO:0000313" key="1">
    <source>
        <dbReference type="EMBL" id="GLF99257.1"/>
    </source>
</evidence>
<protein>
    <submittedName>
        <fullName evidence="1">Uncharacterized protein</fullName>
    </submittedName>
</protein>